<comment type="caution">
    <text evidence="2">The sequence shown here is derived from an EMBL/GenBank/DDBJ whole genome shotgun (WGS) entry which is preliminary data.</text>
</comment>
<accession>A0A835PVD3</accession>
<evidence type="ECO:0000313" key="3">
    <source>
        <dbReference type="Proteomes" id="UP000636800"/>
    </source>
</evidence>
<dbReference type="PANTHER" id="PTHR34222:SF37">
    <property type="entry name" value="RETROTRANSPOSON GAG DOMAIN-CONTAINING PROTEIN"/>
    <property type="match status" value="1"/>
</dbReference>
<dbReference type="EMBL" id="JADCNL010000011">
    <property type="protein sequence ID" value="KAG0461121.1"/>
    <property type="molecule type" value="Genomic_DNA"/>
</dbReference>
<feature type="non-terminal residue" evidence="2">
    <location>
        <position position="373"/>
    </location>
</feature>
<dbReference type="AlphaFoldDB" id="A0A835PVD3"/>
<sequence length="373" mass="42502">MSASKVPVSSNQPEEMNSAQKTGELQNVRASNRLNGKNYLKWSQFIPTYLKGKGRLSHLLGTAREIWDYTRHTYSKANDAAQVYEIKVKTAATKQGDKSVTEYASLLQNLWQELDHYRVFEMKSPEDAAILKKFIEKDRVYDFLAGLNPEFDQVRIQILGKEETPPLEETISLVRAEESKRGVMLQPQTLDGSALVAKANHREKGRSDAPVQYQSREGQWKENKDNLWCTYCKKPRHTRDKCWKLNRKPPSHEWGTRGGQSRPQTYMTDPPRPQAHMDQVSGRKIRLAKERSGLYYLEPSLIARTRISTSESPVLAETSLVPNNPDPVVESSPIPTSVPHDFPRFSQVYSRRKAVLDSTQVQESNSDPGIETT</sequence>
<dbReference type="PANTHER" id="PTHR34222">
    <property type="entry name" value="GAG_PRE-INTEGRS DOMAIN-CONTAINING PROTEIN"/>
    <property type="match status" value="1"/>
</dbReference>
<keyword evidence="3" id="KW-1185">Reference proteome</keyword>
<reference evidence="2 3" key="1">
    <citation type="journal article" date="2020" name="Nat. Food">
        <title>A phased Vanilla planifolia genome enables genetic improvement of flavour and production.</title>
        <authorList>
            <person name="Hasing T."/>
            <person name="Tang H."/>
            <person name="Brym M."/>
            <person name="Khazi F."/>
            <person name="Huang T."/>
            <person name="Chambers A.H."/>
        </authorList>
    </citation>
    <scope>NUCLEOTIDE SEQUENCE [LARGE SCALE GENOMIC DNA]</scope>
    <source>
        <tissue evidence="2">Leaf</tissue>
    </source>
</reference>
<feature type="region of interest" description="Disordered" evidence="1">
    <location>
        <begin position="1"/>
        <end position="30"/>
    </location>
</feature>
<evidence type="ECO:0000313" key="2">
    <source>
        <dbReference type="EMBL" id="KAG0461121.1"/>
    </source>
</evidence>
<evidence type="ECO:0000256" key="1">
    <source>
        <dbReference type="SAM" id="MobiDB-lite"/>
    </source>
</evidence>
<gene>
    <name evidence="2" type="ORF">HPP92_021418</name>
</gene>
<name>A0A835PVD3_VANPL</name>
<feature type="region of interest" description="Disordered" evidence="1">
    <location>
        <begin position="250"/>
        <end position="282"/>
    </location>
</feature>
<organism evidence="2 3">
    <name type="scientific">Vanilla planifolia</name>
    <name type="common">Vanilla</name>
    <dbReference type="NCBI Taxonomy" id="51239"/>
    <lineage>
        <taxon>Eukaryota</taxon>
        <taxon>Viridiplantae</taxon>
        <taxon>Streptophyta</taxon>
        <taxon>Embryophyta</taxon>
        <taxon>Tracheophyta</taxon>
        <taxon>Spermatophyta</taxon>
        <taxon>Magnoliopsida</taxon>
        <taxon>Liliopsida</taxon>
        <taxon>Asparagales</taxon>
        <taxon>Orchidaceae</taxon>
        <taxon>Vanilloideae</taxon>
        <taxon>Vanilleae</taxon>
        <taxon>Vanilla</taxon>
    </lineage>
</organism>
<dbReference type="Proteomes" id="UP000636800">
    <property type="component" value="Chromosome 11"/>
</dbReference>
<evidence type="ECO:0008006" key="4">
    <source>
        <dbReference type="Google" id="ProtNLM"/>
    </source>
</evidence>
<feature type="region of interest" description="Disordered" evidence="1">
    <location>
        <begin position="317"/>
        <end position="340"/>
    </location>
</feature>
<protein>
    <recommendedName>
        <fullName evidence="4">Retrotransposon gag domain-containing protein</fullName>
    </recommendedName>
</protein>
<proteinExistence type="predicted"/>